<protein>
    <submittedName>
        <fullName evidence="1">Uncharacterized protein</fullName>
    </submittedName>
</protein>
<evidence type="ECO:0000313" key="1">
    <source>
        <dbReference type="EMBL" id="KAK9187615.1"/>
    </source>
</evidence>
<organism evidence="1 2">
    <name type="scientific">Citrus x changshan-huyou</name>
    <dbReference type="NCBI Taxonomy" id="2935761"/>
    <lineage>
        <taxon>Eukaryota</taxon>
        <taxon>Viridiplantae</taxon>
        <taxon>Streptophyta</taxon>
        <taxon>Embryophyta</taxon>
        <taxon>Tracheophyta</taxon>
        <taxon>Spermatophyta</taxon>
        <taxon>Magnoliopsida</taxon>
        <taxon>eudicotyledons</taxon>
        <taxon>Gunneridae</taxon>
        <taxon>Pentapetalae</taxon>
        <taxon>rosids</taxon>
        <taxon>malvids</taxon>
        <taxon>Sapindales</taxon>
        <taxon>Rutaceae</taxon>
        <taxon>Aurantioideae</taxon>
        <taxon>Citrus</taxon>
    </lineage>
</organism>
<dbReference type="EMBL" id="JBCGBO010000007">
    <property type="protein sequence ID" value="KAK9187615.1"/>
    <property type="molecule type" value="Genomic_DNA"/>
</dbReference>
<dbReference type="AlphaFoldDB" id="A0AAP0LXU3"/>
<reference evidence="1 2" key="1">
    <citation type="submission" date="2024-05" db="EMBL/GenBank/DDBJ databases">
        <title>Haplotype-resolved chromosome-level genome assembly of Huyou (Citrus changshanensis).</title>
        <authorList>
            <person name="Miao C."/>
            <person name="Chen W."/>
            <person name="Wu Y."/>
            <person name="Wang L."/>
            <person name="Zhao S."/>
            <person name="Grierson D."/>
            <person name="Xu C."/>
            <person name="Chen K."/>
        </authorList>
    </citation>
    <scope>NUCLEOTIDE SEQUENCE [LARGE SCALE GENOMIC DNA]</scope>
    <source>
        <strain evidence="1">01-14</strain>
        <tissue evidence="1">Leaf</tissue>
    </source>
</reference>
<keyword evidence="2" id="KW-1185">Reference proteome</keyword>
<name>A0AAP0LXU3_9ROSI</name>
<comment type="caution">
    <text evidence="1">The sequence shown here is derived from an EMBL/GenBank/DDBJ whole genome shotgun (WGS) entry which is preliminary data.</text>
</comment>
<accession>A0AAP0LXU3</accession>
<sequence>MVSNRRKKRKREEVNRIEIGLECTHKRFFPDCSEVALKRFKNCSAAGDTNFKHEARLLLALGMPILLIDEVKIVRLFKSTERFCANAVVKDVMPTRVNY</sequence>
<dbReference type="Proteomes" id="UP001428341">
    <property type="component" value="Unassembled WGS sequence"/>
</dbReference>
<proteinExistence type="predicted"/>
<evidence type="ECO:0000313" key="2">
    <source>
        <dbReference type="Proteomes" id="UP001428341"/>
    </source>
</evidence>
<gene>
    <name evidence="1" type="ORF">WN944_019013</name>
</gene>